<evidence type="ECO:0000313" key="2">
    <source>
        <dbReference type="EMBL" id="RHW36675.1"/>
    </source>
</evidence>
<keyword evidence="3" id="KW-1185">Reference proteome</keyword>
<gene>
    <name evidence="2" type="ORF">D1B33_09745</name>
</gene>
<reference evidence="2 3" key="1">
    <citation type="submission" date="2018-08" db="EMBL/GenBank/DDBJ databases">
        <title>Lysinibacillus sp. YLB-03 draft genome sequence.</title>
        <authorList>
            <person name="Yu L."/>
        </authorList>
    </citation>
    <scope>NUCLEOTIDE SEQUENCE [LARGE SCALE GENOMIC DNA]</scope>
    <source>
        <strain evidence="2 3">YLB-03</strain>
    </source>
</reference>
<dbReference type="Proteomes" id="UP000265692">
    <property type="component" value="Unassembled WGS sequence"/>
</dbReference>
<evidence type="ECO:0000313" key="3">
    <source>
        <dbReference type="Proteomes" id="UP000265692"/>
    </source>
</evidence>
<feature type="compositionally biased region" description="Basic residues" evidence="1">
    <location>
        <begin position="41"/>
        <end position="55"/>
    </location>
</feature>
<feature type="region of interest" description="Disordered" evidence="1">
    <location>
        <begin position="1"/>
        <end position="23"/>
    </location>
</feature>
<accession>A0A396S743</accession>
<feature type="region of interest" description="Disordered" evidence="1">
    <location>
        <begin position="39"/>
        <end position="63"/>
    </location>
</feature>
<comment type="caution">
    <text evidence="2">The sequence shown here is derived from an EMBL/GenBank/DDBJ whole genome shotgun (WGS) entry which is preliminary data.</text>
</comment>
<organism evidence="2 3">
    <name type="scientific">Ureibacillus yapensis</name>
    <dbReference type="NCBI Taxonomy" id="2304605"/>
    <lineage>
        <taxon>Bacteria</taxon>
        <taxon>Bacillati</taxon>
        <taxon>Bacillota</taxon>
        <taxon>Bacilli</taxon>
        <taxon>Bacillales</taxon>
        <taxon>Caryophanaceae</taxon>
        <taxon>Ureibacillus</taxon>
    </lineage>
</organism>
<evidence type="ECO:0000256" key="1">
    <source>
        <dbReference type="SAM" id="MobiDB-lite"/>
    </source>
</evidence>
<name>A0A396S743_9BACL</name>
<sequence>MPLESKSVTTYQKSLSKGGTTKDGIRKVYETVIGKYMEQIRKKRKKGKKRKRKEMKRTSTSND</sequence>
<proteinExistence type="predicted"/>
<feature type="compositionally biased region" description="Polar residues" evidence="1">
    <location>
        <begin position="1"/>
        <end position="19"/>
    </location>
</feature>
<dbReference type="EMBL" id="QWEI01000004">
    <property type="protein sequence ID" value="RHW36675.1"/>
    <property type="molecule type" value="Genomic_DNA"/>
</dbReference>
<dbReference type="AlphaFoldDB" id="A0A396S743"/>
<protein>
    <submittedName>
        <fullName evidence="2">Uncharacterized protein</fullName>
    </submittedName>
</protein>